<evidence type="ECO:0000313" key="1">
    <source>
        <dbReference type="EMBL" id="GKU92144.1"/>
    </source>
</evidence>
<name>A0AAV5I341_9ROSI</name>
<keyword evidence="2" id="KW-1185">Reference proteome</keyword>
<dbReference type="Proteomes" id="UP001054252">
    <property type="component" value="Unassembled WGS sequence"/>
</dbReference>
<dbReference type="AlphaFoldDB" id="A0AAV5I341"/>
<sequence>MIRFFRTDSITSVGKRIFVFGCLFNQVEEKGKKQFVVTVDQTRDLQIFSLTLSQLSYPRLCAVSIYKFVFKLKLVFFIF</sequence>
<evidence type="ECO:0000313" key="2">
    <source>
        <dbReference type="Proteomes" id="UP001054252"/>
    </source>
</evidence>
<gene>
    <name evidence="1" type="ORF">SLEP1_g5911</name>
</gene>
<protein>
    <submittedName>
        <fullName evidence="1">Uncharacterized protein</fullName>
    </submittedName>
</protein>
<reference evidence="1 2" key="1">
    <citation type="journal article" date="2021" name="Commun. Biol.">
        <title>The genome of Shorea leprosula (Dipterocarpaceae) highlights the ecological relevance of drought in aseasonal tropical rainforests.</title>
        <authorList>
            <person name="Ng K.K.S."/>
            <person name="Kobayashi M.J."/>
            <person name="Fawcett J.A."/>
            <person name="Hatakeyama M."/>
            <person name="Paape T."/>
            <person name="Ng C.H."/>
            <person name="Ang C.C."/>
            <person name="Tnah L.H."/>
            <person name="Lee C.T."/>
            <person name="Nishiyama T."/>
            <person name="Sese J."/>
            <person name="O'Brien M.J."/>
            <person name="Copetti D."/>
            <person name="Mohd Noor M.I."/>
            <person name="Ong R.C."/>
            <person name="Putra M."/>
            <person name="Sireger I.Z."/>
            <person name="Indrioko S."/>
            <person name="Kosugi Y."/>
            <person name="Izuno A."/>
            <person name="Isagi Y."/>
            <person name="Lee S.L."/>
            <person name="Shimizu K.K."/>
        </authorList>
    </citation>
    <scope>NUCLEOTIDE SEQUENCE [LARGE SCALE GENOMIC DNA]</scope>
    <source>
        <strain evidence="1">214</strain>
    </source>
</reference>
<dbReference type="EMBL" id="BPVZ01000005">
    <property type="protein sequence ID" value="GKU92144.1"/>
    <property type="molecule type" value="Genomic_DNA"/>
</dbReference>
<accession>A0AAV5I341</accession>
<proteinExistence type="predicted"/>
<organism evidence="1 2">
    <name type="scientific">Rubroshorea leprosula</name>
    <dbReference type="NCBI Taxonomy" id="152421"/>
    <lineage>
        <taxon>Eukaryota</taxon>
        <taxon>Viridiplantae</taxon>
        <taxon>Streptophyta</taxon>
        <taxon>Embryophyta</taxon>
        <taxon>Tracheophyta</taxon>
        <taxon>Spermatophyta</taxon>
        <taxon>Magnoliopsida</taxon>
        <taxon>eudicotyledons</taxon>
        <taxon>Gunneridae</taxon>
        <taxon>Pentapetalae</taxon>
        <taxon>rosids</taxon>
        <taxon>malvids</taxon>
        <taxon>Malvales</taxon>
        <taxon>Dipterocarpaceae</taxon>
        <taxon>Rubroshorea</taxon>
    </lineage>
</organism>
<comment type="caution">
    <text evidence="1">The sequence shown here is derived from an EMBL/GenBank/DDBJ whole genome shotgun (WGS) entry which is preliminary data.</text>
</comment>